<dbReference type="EMBL" id="BK032494">
    <property type="protein sequence ID" value="DAD55515.1"/>
    <property type="molecule type" value="Genomic_DNA"/>
</dbReference>
<protein>
    <submittedName>
        <fullName evidence="1">Uncharacterized protein</fullName>
    </submittedName>
</protein>
<accession>A0A8D9PE48</accession>
<proteinExistence type="predicted"/>
<evidence type="ECO:0000313" key="1">
    <source>
        <dbReference type="EMBL" id="DAD55515.1"/>
    </source>
</evidence>
<name>A0A8D9PE48_9VIRU</name>
<organism evidence="1">
    <name type="scientific">Corticoviridae sp</name>
    <dbReference type="NCBI Taxonomy" id="2832474"/>
    <lineage>
        <taxon>Viruses</taxon>
        <taxon>Varidnaviria</taxon>
        <taxon>Abadenavirae</taxon>
        <taxon>Produgelaviricota</taxon>
        <taxon>Belvinaviricetes</taxon>
        <taxon>Vinavirales</taxon>
        <taxon>Corticoviridae</taxon>
    </lineage>
</organism>
<sequence>MATKAPAPAAKTKKQLPSLVDLIEEAYHSTGIDRQKDALLAVAKRVEALEQQ</sequence>
<reference evidence="1" key="1">
    <citation type="journal article" date="2021" name="Proc. Natl. Acad. Sci. U.S.A.">
        <title>A Catalog of Tens of Thousands of Viruses from Human Metagenomes Reveals Hidden Associations with Chronic Diseases.</title>
        <authorList>
            <person name="Tisza M.J."/>
            <person name="Buck C.B."/>
        </authorList>
    </citation>
    <scope>NUCLEOTIDE SEQUENCE</scope>
    <source>
        <strain evidence="1">Ct6nR3</strain>
    </source>
</reference>